<dbReference type="AlphaFoldDB" id="A0A1B1AJK3"/>
<dbReference type="InParanoid" id="A0A1B1AJK3"/>
<organism evidence="1 2">
    <name type="scientific">Candidatus Viadribacter manganicus</name>
    <dbReference type="NCBI Taxonomy" id="1759059"/>
    <lineage>
        <taxon>Bacteria</taxon>
        <taxon>Pseudomonadati</taxon>
        <taxon>Pseudomonadota</taxon>
        <taxon>Alphaproteobacteria</taxon>
        <taxon>Hyphomonadales</taxon>
        <taxon>Hyphomonadaceae</taxon>
        <taxon>Candidatus Viadribacter</taxon>
    </lineage>
</organism>
<reference evidence="1 2" key="1">
    <citation type="submission" date="2015-11" db="EMBL/GenBank/DDBJ databases">
        <title>Whole-Genome Sequence of Candidatus Oderbacter manganicum from the National Park Lower Oder Valley, Germany.</title>
        <authorList>
            <person name="Braun B."/>
            <person name="Liere K."/>
            <person name="Szewzyk U."/>
        </authorList>
    </citation>
    <scope>NUCLEOTIDE SEQUENCE [LARGE SCALE GENOMIC DNA]</scope>
    <source>
        <strain evidence="1 2">OTSz_A_272</strain>
    </source>
</reference>
<dbReference type="KEGG" id="cbot:ATE48_12815"/>
<protein>
    <submittedName>
        <fullName evidence="1">Uncharacterized protein</fullName>
    </submittedName>
</protein>
<keyword evidence="2" id="KW-1185">Reference proteome</keyword>
<accession>A0A1B1AJK3</accession>
<gene>
    <name evidence="1" type="ORF">ATE48_12815</name>
</gene>
<proteinExistence type="predicted"/>
<dbReference type="Proteomes" id="UP000092498">
    <property type="component" value="Chromosome"/>
</dbReference>
<evidence type="ECO:0000313" key="1">
    <source>
        <dbReference type="EMBL" id="ANP46733.1"/>
    </source>
</evidence>
<name>A0A1B1AJK3_9PROT</name>
<sequence length="142" mass="15450">MALNDIVEEVATTRVQVTVDGRVRTMPALKAILMLEVRKALQGDGKASRFVLETFESRGLGGAVKGRQDDFATHIAGARERLAKVVERALANVEPITPDPSLPPGQPGSQYRWQGRESGWCNRLLAHHGYGAFRVAITAIST</sequence>
<dbReference type="EMBL" id="CP013244">
    <property type="protein sequence ID" value="ANP46733.1"/>
    <property type="molecule type" value="Genomic_DNA"/>
</dbReference>
<evidence type="ECO:0000313" key="2">
    <source>
        <dbReference type="Proteomes" id="UP000092498"/>
    </source>
</evidence>